<comment type="caution">
    <text evidence="3">The sequence shown here is derived from an EMBL/GenBank/DDBJ whole genome shotgun (WGS) entry which is preliminary data.</text>
</comment>
<organism evidence="3 4">
    <name type="scientific">Kocuria dechangensis</name>
    <dbReference type="NCBI Taxonomy" id="1176249"/>
    <lineage>
        <taxon>Bacteria</taxon>
        <taxon>Bacillati</taxon>
        <taxon>Actinomycetota</taxon>
        <taxon>Actinomycetes</taxon>
        <taxon>Micrococcales</taxon>
        <taxon>Micrococcaceae</taxon>
        <taxon>Kocuria</taxon>
    </lineage>
</organism>
<proteinExistence type="predicted"/>
<sequence length="153" mass="17453">MSHAPTTPLDEMRTPTGASRPVTQTITRTLEWIDTDAGRRHHNSVIMRWVEACEIAWWKDHDLLEVFTRAPRVQQVVNYTAPIYFDQDVEITVELTRLGRTSMTFSFEAAILPDTLPEPPTVAAHGTFTVVNLSPDGQRAHPWPEHVRTNLLR</sequence>
<feature type="region of interest" description="Disordered" evidence="1">
    <location>
        <begin position="1"/>
        <end position="21"/>
    </location>
</feature>
<reference evidence="3" key="2">
    <citation type="submission" date="2020-09" db="EMBL/GenBank/DDBJ databases">
        <authorList>
            <person name="Sun Q."/>
            <person name="Zhou Y."/>
        </authorList>
    </citation>
    <scope>NUCLEOTIDE SEQUENCE</scope>
    <source>
        <strain evidence="3">CGMCC 1.12187</strain>
    </source>
</reference>
<dbReference type="SUPFAM" id="SSF54637">
    <property type="entry name" value="Thioesterase/thiol ester dehydrase-isomerase"/>
    <property type="match status" value="1"/>
</dbReference>
<dbReference type="CDD" id="cd00586">
    <property type="entry name" value="4HBT"/>
    <property type="match status" value="1"/>
</dbReference>
<evidence type="ECO:0000313" key="4">
    <source>
        <dbReference type="Proteomes" id="UP000638848"/>
    </source>
</evidence>
<evidence type="ECO:0000256" key="1">
    <source>
        <dbReference type="SAM" id="MobiDB-lite"/>
    </source>
</evidence>
<reference evidence="3" key="1">
    <citation type="journal article" date="2014" name="Int. J. Syst. Evol. Microbiol.">
        <title>Complete genome sequence of Corynebacterium casei LMG S-19264T (=DSM 44701T), isolated from a smear-ripened cheese.</title>
        <authorList>
            <consortium name="US DOE Joint Genome Institute (JGI-PGF)"/>
            <person name="Walter F."/>
            <person name="Albersmeier A."/>
            <person name="Kalinowski J."/>
            <person name="Ruckert C."/>
        </authorList>
    </citation>
    <scope>NUCLEOTIDE SEQUENCE</scope>
    <source>
        <strain evidence="3">CGMCC 1.12187</strain>
    </source>
</reference>
<dbReference type="Pfam" id="PF03061">
    <property type="entry name" value="4HBT"/>
    <property type="match status" value="1"/>
</dbReference>
<dbReference type="EMBL" id="BMEQ01000012">
    <property type="protein sequence ID" value="GGG60485.1"/>
    <property type="molecule type" value="Genomic_DNA"/>
</dbReference>
<evidence type="ECO:0000259" key="2">
    <source>
        <dbReference type="Pfam" id="PF03061"/>
    </source>
</evidence>
<dbReference type="InterPro" id="IPR029069">
    <property type="entry name" value="HotDog_dom_sf"/>
</dbReference>
<feature type="domain" description="Thioesterase" evidence="2">
    <location>
        <begin position="42"/>
        <end position="109"/>
    </location>
</feature>
<evidence type="ECO:0000313" key="3">
    <source>
        <dbReference type="EMBL" id="GGG60485.1"/>
    </source>
</evidence>
<dbReference type="Gene3D" id="3.10.129.10">
    <property type="entry name" value="Hotdog Thioesterase"/>
    <property type="match status" value="1"/>
</dbReference>
<dbReference type="InterPro" id="IPR006683">
    <property type="entry name" value="Thioestr_dom"/>
</dbReference>
<dbReference type="RefSeq" id="WP_188537554.1">
    <property type="nucleotide sequence ID" value="NZ_BMEQ01000012.1"/>
</dbReference>
<dbReference type="AlphaFoldDB" id="A0A917LVB8"/>
<keyword evidence="4" id="KW-1185">Reference proteome</keyword>
<protein>
    <recommendedName>
        <fullName evidence="2">Thioesterase domain-containing protein</fullName>
    </recommendedName>
</protein>
<gene>
    <name evidence="3" type="ORF">GCM10011374_24170</name>
</gene>
<dbReference type="Proteomes" id="UP000638848">
    <property type="component" value="Unassembled WGS sequence"/>
</dbReference>
<accession>A0A917LVB8</accession>
<name>A0A917LVB8_9MICC</name>